<evidence type="ECO:0000313" key="2">
    <source>
        <dbReference type="Proteomes" id="UP000886595"/>
    </source>
</evidence>
<keyword evidence="2" id="KW-1185">Reference proteome</keyword>
<dbReference type="EMBL" id="JAAMPC010000002">
    <property type="protein sequence ID" value="KAG2327136.1"/>
    <property type="molecule type" value="Genomic_DNA"/>
</dbReference>
<gene>
    <name evidence="1" type="ORF">Bca52824_009864</name>
</gene>
<dbReference type="AlphaFoldDB" id="A0A8X7WBN9"/>
<protein>
    <submittedName>
        <fullName evidence="1">Uncharacterized protein</fullName>
    </submittedName>
</protein>
<dbReference type="PANTHER" id="PTHR33924:SF1">
    <property type="entry name" value="DNA-DIRECTED RNA POLYMERASE SUBUNIT BETA"/>
    <property type="match status" value="1"/>
</dbReference>
<accession>A0A8X7WBN9</accession>
<reference evidence="1 2" key="1">
    <citation type="submission" date="2020-02" db="EMBL/GenBank/DDBJ databases">
        <authorList>
            <person name="Ma Q."/>
            <person name="Huang Y."/>
            <person name="Song X."/>
            <person name="Pei D."/>
        </authorList>
    </citation>
    <scope>NUCLEOTIDE SEQUENCE [LARGE SCALE GENOMIC DNA]</scope>
    <source>
        <strain evidence="1">Sxm20200214</strain>
        <tissue evidence="1">Leaf</tissue>
    </source>
</reference>
<dbReference type="Proteomes" id="UP000886595">
    <property type="component" value="Unassembled WGS sequence"/>
</dbReference>
<comment type="caution">
    <text evidence="1">The sequence shown here is derived from an EMBL/GenBank/DDBJ whole genome shotgun (WGS) entry which is preliminary data.</text>
</comment>
<evidence type="ECO:0000313" key="1">
    <source>
        <dbReference type="EMBL" id="KAG2327136.1"/>
    </source>
</evidence>
<proteinExistence type="predicted"/>
<organism evidence="1 2">
    <name type="scientific">Brassica carinata</name>
    <name type="common">Ethiopian mustard</name>
    <name type="synonym">Abyssinian cabbage</name>
    <dbReference type="NCBI Taxonomy" id="52824"/>
    <lineage>
        <taxon>Eukaryota</taxon>
        <taxon>Viridiplantae</taxon>
        <taxon>Streptophyta</taxon>
        <taxon>Embryophyta</taxon>
        <taxon>Tracheophyta</taxon>
        <taxon>Spermatophyta</taxon>
        <taxon>Magnoliopsida</taxon>
        <taxon>eudicotyledons</taxon>
        <taxon>Gunneridae</taxon>
        <taxon>Pentapetalae</taxon>
        <taxon>rosids</taxon>
        <taxon>malvids</taxon>
        <taxon>Brassicales</taxon>
        <taxon>Brassicaceae</taxon>
        <taxon>Brassiceae</taxon>
        <taxon>Brassica</taxon>
    </lineage>
</organism>
<sequence>MSLYLTAVLKKSQKEASSLIRRNGKGRPTDVYGSENSTNVEFDVMDQWTSLFLNMEGNLARESSNLQDSFVTMKELRENCKIDLERATKTPQQNNT</sequence>
<name>A0A8X7WBN9_BRACI</name>
<dbReference type="OrthoDB" id="1907176at2759"/>
<dbReference type="PANTHER" id="PTHR33924">
    <property type="entry name" value="CATION-TRANSPORTING ATPASE"/>
    <property type="match status" value="1"/>
</dbReference>